<dbReference type="InterPro" id="IPR036890">
    <property type="entry name" value="HATPase_C_sf"/>
</dbReference>
<reference evidence="3" key="1">
    <citation type="submission" date="2016-10" db="EMBL/GenBank/DDBJ databases">
        <authorList>
            <person name="Varghese N."/>
            <person name="Submissions S."/>
        </authorList>
    </citation>
    <scope>NUCLEOTIDE SEQUENCE [LARGE SCALE GENOMIC DNA]</scope>
    <source>
        <strain evidence="3">LMG 2223</strain>
    </source>
</reference>
<dbReference type="Pfam" id="PF02518">
    <property type="entry name" value="HATPase_c"/>
    <property type="match status" value="1"/>
</dbReference>
<keyword evidence="2" id="KW-0808">Transferase</keyword>
<proteinExistence type="predicted"/>
<protein>
    <submittedName>
        <fullName evidence="2">Signal transduction histidine kinase</fullName>
    </submittedName>
</protein>
<dbReference type="GO" id="GO:0016301">
    <property type="term" value="F:kinase activity"/>
    <property type="evidence" value="ECO:0007669"/>
    <property type="project" value="UniProtKB-KW"/>
</dbReference>
<dbReference type="Proteomes" id="UP000198600">
    <property type="component" value="Chromosome I"/>
</dbReference>
<evidence type="ECO:0000313" key="3">
    <source>
        <dbReference type="Proteomes" id="UP000198600"/>
    </source>
</evidence>
<dbReference type="EMBL" id="LT629802">
    <property type="protein sequence ID" value="SDV04808.1"/>
    <property type="molecule type" value="Genomic_DNA"/>
</dbReference>
<dbReference type="STRING" id="46679.SAMN05216202_3736"/>
<dbReference type="Gene3D" id="3.30.565.10">
    <property type="entry name" value="Histidine kinase-like ATPase, C-terminal domain"/>
    <property type="match status" value="1"/>
</dbReference>
<evidence type="ECO:0000313" key="2">
    <source>
        <dbReference type="EMBL" id="SDV04808.1"/>
    </source>
</evidence>
<dbReference type="InterPro" id="IPR003594">
    <property type="entry name" value="HATPase_dom"/>
</dbReference>
<dbReference type="AlphaFoldDB" id="A0A1H2NHL6"/>
<dbReference type="SUPFAM" id="SSF55874">
    <property type="entry name" value="ATPase domain of HSP90 chaperone/DNA topoisomerase II/histidine kinase"/>
    <property type="match status" value="1"/>
</dbReference>
<dbReference type="InterPro" id="IPR005467">
    <property type="entry name" value="His_kinase_dom"/>
</dbReference>
<gene>
    <name evidence="2" type="ORF">SAMN05216202_3736</name>
</gene>
<dbReference type="PROSITE" id="PS50109">
    <property type="entry name" value="HIS_KIN"/>
    <property type="match status" value="1"/>
</dbReference>
<dbReference type="RefSeq" id="WP_084379289.1">
    <property type="nucleotide sequence ID" value="NZ_LS483433.1"/>
</dbReference>
<keyword evidence="2" id="KW-0418">Kinase</keyword>
<organism evidence="2 3">
    <name type="scientific">Pseudomonas mucidolens</name>
    <dbReference type="NCBI Taxonomy" id="46679"/>
    <lineage>
        <taxon>Bacteria</taxon>
        <taxon>Pseudomonadati</taxon>
        <taxon>Pseudomonadota</taxon>
        <taxon>Gammaproteobacteria</taxon>
        <taxon>Pseudomonadales</taxon>
        <taxon>Pseudomonadaceae</taxon>
        <taxon>Pseudomonas</taxon>
    </lineage>
</organism>
<name>A0A1H2NHL6_9PSED</name>
<dbReference type="OrthoDB" id="7904633at2"/>
<evidence type="ECO:0000259" key="1">
    <source>
        <dbReference type="PROSITE" id="PS50109"/>
    </source>
</evidence>
<sequence length="305" mass="33553">MSRDQAVSSLFSNSVDERLEAARYFSLAAEVTDAPMLLRALAKENVRWVKRALERAMDRVQVGPPKQDVASIDESVFENDSERLAKDLRAQAVDEVSRTILHEFAPLIGSLRLVAEMEVDAYENSRTKHCVERLNGLLEAVGNLKKAASTPPYSEFDLSGLVAECVAVLNISTEEIVLRVAGIKPYIVQADRDSLGLAIDNGIRNAVEAVREFSTLQPAEILINWGPAGSENWLAILDCGAGFPGNPEEAIKLGVSNKDEHFGYGLATAQLSMRSMEGDVLVSNKAEGGARFELRWYRDYANIIR</sequence>
<feature type="domain" description="Histidine kinase" evidence="1">
    <location>
        <begin position="99"/>
        <end position="300"/>
    </location>
</feature>
<keyword evidence="3" id="KW-1185">Reference proteome</keyword>
<accession>A0A1H2NHL6</accession>